<keyword evidence="6" id="KW-0539">Nucleus</keyword>
<keyword evidence="5" id="KW-0694">RNA-binding</keyword>
<comment type="similarity">
    <text evidence="3">Belongs to the PAT1 family.</text>
</comment>
<evidence type="ECO:0000256" key="8">
    <source>
        <dbReference type="SAM" id="MobiDB-lite"/>
    </source>
</evidence>
<reference evidence="10" key="1">
    <citation type="submission" date="2020-12" db="EMBL/GenBank/DDBJ databases">
        <title>Metabolic potential, ecology and presence of endohyphal bacteria is reflected in genomic diversity of Mucoromycotina.</title>
        <authorList>
            <person name="Muszewska A."/>
            <person name="Okrasinska A."/>
            <person name="Steczkiewicz K."/>
            <person name="Drgas O."/>
            <person name="Orlowska M."/>
            <person name="Perlinska-Lenart U."/>
            <person name="Aleksandrzak-Piekarczyk T."/>
            <person name="Szatraj K."/>
            <person name="Zielenkiewicz U."/>
            <person name="Pilsyk S."/>
            <person name="Malc E."/>
            <person name="Mieczkowski P."/>
            <person name="Kruszewska J.S."/>
            <person name="Biernat P."/>
            <person name="Pawlowska J."/>
        </authorList>
    </citation>
    <scope>NUCLEOTIDE SEQUENCE</scope>
    <source>
        <strain evidence="10">WA0000051536</strain>
    </source>
</reference>
<dbReference type="InterPro" id="IPR019167">
    <property type="entry name" value="PAT1_dom"/>
</dbReference>
<evidence type="ECO:0000256" key="1">
    <source>
        <dbReference type="ARBA" id="ARBA00004123"/>
    </source>
</evidence>
<feature type="compositionally biased region" description="Low complexity" evidence="8">
    <location>
        <begin position="201"/>
        <end position="226"/>
    </location>
</feature>
<feature type="compositionally biased region" description="Polar residues" evidence="8">
    <location>
        <begin position="458"/>
        <end position="470"/>
    </location>
</feature>
<feature type="compositionally biased region" description="Low complexity" evidence="8">
    <location>
        <begin position="164"/>
        <end position="175"/>
    </location>
</feature>
<evidence type="ECO:0000256" key="6">
    <source>
        <dbReference type="ARBA" id="ARBA00023242"/>
    </source>
</evidence>
<keyword evidence="7" id="KW-0175">Coiled coil</keyword>
<feature type="compositionally biased region" description="Polar residues" evidence="8">
    <location>
        <begin position="477"/>
        <end position="488"/>
    </location>
</feature>
<dbReference type="GO" id="GO:0033962">
    <property type="term" value="P:P-body assembly"/>
    <property type="evidence" value="ECO:0007669"/>
    <property type="project" value="TreeGrafter"/>
</dbReference>
<comment type="caution">
    <text evidence="10">The sequence shown here is derived from an EMBL/GenBank/DDBJ whole genome shotgun (WGS) entry which is preliminary data.</text>
</comment>
<dbReference type="OrthoDB" id="74835at2759"/>
<dbReference type="AlphaFoldDB" id="A0A8H7PL93"/>
<name>A0A8H7PL93_9FUNG</name>
<evidence type="ECO:0000313" key="11">
    <source>
        <dbReference type="Proteomes" id="UP000612746"/>
    </source>
</evidence>
<feature type="region of interest" description="Disordered" evidence="8">
    <location>
        <begin position="1"/>
        <end position="39"/>
    </location>
</feature>
<dbReference type="PANTHER" id="PTHR21551:SF0">
    <property type="entry name" value="PROTEIN ASSOCIATED WITH TOPO II RELATED-1, ISOFORM A"/>
    <property type="match status" value="1"/>
</dbReference>
<feature type="domain" description="mRNA decay factor PAT1" evidence="9">
    <location>
        <begin position="206"/>
        <end position="832"/>
    </location>
</feature>
<feature type="region of interest" description="Disordered" evidence="8">
    <location>
        <begin position="164"/>
        <end position="229"/>
    </location>
</feature>
<evidence type="ECO:0000256" key="2">
    <source>
        <dbReference type="ARBA" id="ARBA00004201"/>
    </source>
</evidence>
<dbReference type="GO" id="GO:0000290">
    <property type="term" value="P:deadenylation-dependent decapping of nuclear-transcribed mRNA"/>
    <property type="evidence" value="ECO:0007669"/>
    <property type="project" value="InterPro"/>
</dbReference>
<dbReference type="GO" id="GO:0000932">
    <property type="term" value="C:P-body"/>
    <property type="evidence" value="ECO:0007669"/>
    <property type="project" value="UniProtKB-SubCell"/>
</dbReference>
<dbReference type="PANTHER" id="PTHR21551">
    <property type="entry name" value="TOPOISOMERASE II-ASSOCIATED PROTEIN PAT1"/>
    <property type="match status" value="1"/>
</dbReference>
<dbReference type="GO" id="GO:0005634">
    <property type="term" value="C:nucleus"/>
    <property type="evidence" value="ECO:0007669"/>
    <property type="project" value="UniProtKB-SubCell"/>
</dbReference>
<dbReference type="Pfam" id="PF09770">
    <property type="entry name" value="PAT1"/>
    <property type="match status" value="1"/>
</dbReference>
<proteinExistence type="inferred from homology"/>
<sequence>MGDSFFGFNTSLPPLGDRDRPRGGIVGGGGYDEEAFEGSGDVNSKIKNYAARAGEDLEIYDFGGLRQELEEDDGLADQLIEENDDQNDVTFSVDVRKDGPDFDFVSNTENFNNTRISEDEAFFISGKPNQNQQPARHGQQQAGFVNPWVPPKNNFEDNQLRYTSSLSRGHSASSRGLDDSSPAMPTSSIWGDFGSPHDQSYAAALHAQGAKQQQQPYLGQQQPYGLVPGHQRGQTFEEIEAELHRTANYHGQMPPNDPSSMLGGQHPGKKMLTMAEVEAAMLAKGGVPSPNMPYPQQQQQQQQFGYGNVDPAQMMALRQQQELLEQMSAEKELKRREQMRQQAEKSRYDKLMTTRDKDFINRIQLQQLASGDPFADDFYYQVYSAIRQRAGLPPPGSNKDPMLEAKLREGGDRGKRSNRREENAMHKMQQQVQRIVNDAKRRPRQTQLSLEGALGKITTHSVRNPRQLLQVSDRKASNVSTQESNEQTSPEERSEKSVPSRKVLNDKKKVLRLIEELYMTVLKLEQLRREAPSPVARPGYEKEHQDSIDRWNTDYADAISKMWSELRIEEDDDVTQHPFISVLSVHKGKKLIPRIARHCSPEKIYSMLKLVVAHFDSLKVCQMATSNTPSQGQDQYDFVSLEDVELFMNTVIPPMVAYVAEAPFSTVCDLIQLMMQRNDLMYVGKSKAGLSLMTMFLSRAEILKQGGGALQGLAQCTPEELERWDMLYQQLYDQLHDHFLTFFPPPVILPGNNQAINAVHLANNADDTYVWQFLAAIAVGASMEQQHSLVTEIRDRVMEDIVMASSNRLPAEQAAHKISNVNLFLHALGLDASQVTLPV</sequence>
<dbReference type="InterPro" id="IPR039900">
    <property type="entry name" value="Pat1-like"/>
</dbReference>
<protein>
    <recommendedName>
        <fullName evidence="9">mRNA decay factor PAT1 domain-containing protein</fullName>
    </recommendedName>
</protein>
<dbReference type="EMBL" id="JAEPRA010000014">
    <property type="protein sequence ID" value="KAG2175770.1"/>
    <property type="molecule type" value="Genomic_DNA"/>
</dbReference>
<evidence type="ECO:0000313" key="10">
    <source>
        <dbReference type="EMBL" id="KAG2175770.1"/>
    </source>
</evidence>
<feature type="coiled-coil region" evidence="7">
    <location>
        <begin position="317"/>
        <end position="346"/>
    </location>
</feature>
<keyword evidence="11" id="KW-1185">Reference proteome</keyword>
<dbReference type="GO" id="GO:0003723">
    <property type="term" value="F:RNA binding"/>
    <property type="evidence" value="ECO:0007669"/>
    <property type="project" value="UniProtKB-KW"/>
</dbReference>
<accession>A0A8H7PL93</accession>
<keyword evidence="4" id="KW-0963">Cytoplasm</keyword>
<gene>
    <name evidence="10" type="ORF">INT44_000248</name>
</gene>
<organism evidence="10 11">
    <name type="scientific">Umbelopsis vinacea</name>
    <dbReference type="NCBI Taxonomy" id="44442"/>
    <lineage>
        <taxon>Eukaryota</taxon>
        <taxon>Fungi</taxon>
        <taxon>Fungi incertae sedis</taxon>
        <taxon>Mucoromycota</taxon>
        <taxon>Mucoromycotina</taxon>
        <taxon>Umbelopsidomycetes</taxon>
        <taxon>Umbelopsidales</taxon>
        <taxon>Umbelopsidaceae</taxon>
        <taxon>Umbelopsis</taxon>
    </lineage>
</organism>
<feature type="region of interest" description="Disordered" evidence="8">
    <location>
        <begin position="389"/>
        <end position="501"/>
    </location>
</feature>
<evidence type="ECO:0000256" key="3">
    <source>
        <dbReference type="ARBA" id="ARBA00009138"/>
    </source>
</evidence>
<comment type="subcellular location">
    <subcellularLocation>
        <location evidence="2">Cytoplasm</location>
        <location evidence="2">P-body</location>
    </subcellularLocation>
    <subcellularLocation>
        <location evidence="1">Nucleus</location>
    </subcellularLocation>
</comment>
<dbReference type="Proteomes" id="UP000612746">
    <property type="component" value="Unassembled WGS sequence"/>
</dbReference>
<evidence type="ECO:0000259" key="9">
    <source>
        <dbReference type="Pfam" id="PF09770"/>
    </source>
</evidence>
<evidence type="ECO:0000256" key="7">
    <source>
        <dbReference type="SAM" id="Coils"/>
    </source>
</evidence>
<feature type="compositionally biased region" description="Basic and acidic residues" evidence="8">
    <location>
        <begin position="401"/>
        <end position="425"/>
    </location>
</feature>
<feature type="compositionally biased region" description="Basic and acidic residues" evidence="8">
    <location>
        <begin position="490"/>
        <end position="501"/>
    </location>
</feature>
<evidence type="ECO:0000256" key="4">
    <source>
        <dbReference type="ARBA" id="ARBA00022490"/>
    </source>
</evidence>
<evidence type="ECO:0000256" key="5">
    <source>
        <dbReference type="ARBA" id="ARBA00022884"/>
    </source>
</evidence>